<proteinExistence type="inferred from homology"/>
<feature type="chain" id="PRO_5044582229" evidence="5">
    <location>
        <begin position="32"/>
        <end position="338"/>
    </location>
</feature>
<reference evidence="8 9" key="1">
    <citation type="submission" date="2018-05" db="EMBL/GenBank/DDBJ databases">
        <title>Reference genomes for bee gut microbiota database.</title>
        <authorList>
            <person name="Ellegaard K.M."/>
        </authorList>
    </citation>
    <scope>NUCLEOTIDE SEQUENCE [LARGE SCALE GENOMIC DNA]</scope>
    <source>
        <strain evidence="6 8">ESL0177</strain>
        <strain evidence="7 9">ESL0182</strain>
    </source>
</reference>
<sequence length="338" mass="37401">MNNLKQLSTKIITGAVLCLSSFALVPQISYAAPQVNVRVYSSLPENDNSAHYIWYASFKENLAKRVNDKVKFSYFPNAMLGKEADAAQQVKIGAIDIMISGTSIWSTIVPEIGILDSGYLFNDMDHVGRSLDGDAGTKLASIMQTKANIKVLGFGYSLGARNIYTKKPVNQPEDLNSLKIRALPVPNFLETIKSMGAVPIPMPGGEVYSGLQMGVIDGVEHDAPTVLTSKYYEQTKNAILSQHIYNPIVAVMNKNAFERLPAELKEDFIAAAKEATDHERSLSASSEQKAIDELKSLGVNFVTVDRAYYKEKTKHVHEDFVKKYPQTKEIVEFIQSIE</sequence>
<name>A0A2V4E2V9_9GAMM</name>
<evidence type="ECO:0000256" key="3">
    <source>
        <dbReference type="ARBA" id="ARBA00022448"/>
    </source>
</evidence>
<dbReference type="PIRSF" id="PIRSF006470">
    <property type="entry name" value="DctB"/>
    <property type="match status" value="1"/>
</dbReference>
<evidence type="ECO:0000313" key="6">
    <source>
        <dbReference type="EMBL" id="PXZ06196.1"/>
    </source>
</evidence>
<evidence type="ECO:0000256" key="5">
    <source>
        <dbReference type="SAM" id="SignalP"/>
    </source>
</evidence>
<dbReference type="EMBL" id="QGLP01000004">
    <property type="protein sequence ID" value="PXZ06196.1"/>
    <property type="molecule type" value="Genomic_DNA"/>
</dbReference>
<dbReference type="OrthoDB" id="8690069at2"/>
<dbReference type="Gene3D" id="3.40.190.170">
    <property type="entry name" value="Bacterial extracellular solute-binding protein, family 7"/>
    <property type="match status" value="1"/>
</dbReference>
<dbReference type="AlphaFoldDB" id="A0A2V4E2V9"/>
<dbReference type="Proteomes" id="UP000247932">
    <property type="component" value="Unassembled WGS sequence"/>
</dbReference>
<dbReference type="PANTHER" id="PTHR33376:SF4">
    <property type="entry name" value="SIALIC ACID-BINDING PERIPLASMIC PROTEIN SIAP"/>
    <property type="match status" value="1"/>
</dbReference>
<protein>
    <submittedName>
        <fullName evidence="7">C4-dicarboxylate ABC transporter substrate-binding protein</fullName>
    </submittedName>
</protein>
<dbReference type="NCBIfam" id="NF037995">
    <property type="entry name" value="TRAP_S1"/>
    <property type="match status" value="1"/>
</dbReference>
<comment type="similarity">
    <text evidence="2">Belongs to the bacterial solute-binding protein 7 family.</text>
</comment>
<evidence type="ECO:0000313" key="8">
    <source>
        <dbReference type="Proteomes" id="UP000247483"/>
    </source>
</evidence>
<dbReference type="NCBIfam" id="TIGR00787">
    <property type="entry name" value="dctP"/>
    <property type="match status" value="1"/>
</dbReference>
<accession>A0A2V4E2V9</accession>
<keyword evidence="9" id="KW-1185">Reference proteome</keyword>
<dbReference type="InterPro" id="IPR004682">
    <property type="entry name" value="TRAP_DctP"/>
</dbReference>
<evidence type="ECO:0000313" key="9">
    <source>
        <dbReference type="Proteomes" id="UP000247932"/>
    </source>
</evidence>
<dbReference type="InterPro" id="IPR038404">
    <property type="entry name" value="TRAP_DctP_sf"/>
</dbReference>
<evidence type="ECO:0000256" key="2">
    <source>
        <dbReference type="ARBA" id="ARBA00009023"/>
    </source>
</evidence>
<feature type="signal peptide" evidence="5">
    <location>
        <begin position="1"/>
        <end position="31"/>
    </location>
</feature>
<comment type="subcellular location">
    <subcellularLocation>
        <location evidence="1">Cell envelope</location>
    </subcellularLocation>
</comment>
<dbReference type="GO" id="GO:0030288">
    <property type="term" value="C:outer membrane-bounded periplasmic space"/>
    <property type="evidence" value="ECO:0007669"/>
    <property type="project" value="InterPro"/>
</dbReference>
<dbReference type="Pfam" id="PF03480">
    <property type="entry name" value="DctP"/>
    <property type="match status" value="1"/>
</dbReference>
<dbReference type="EMBL" id="QGLR01000009">
    <property type="protein sequence ID" value="PXZ07555.1"/>
    <property type="molecule type" value="Genomic_DNA"/>
</dbReference>
<dbReference type="GO" id="GO:0055085">
    <property type="term" value="P:transmembrane transport"/>
    <property type="evidence" value="ECO:0007669"/>
    <property type="project" value="InterPro"/>
</dbReference>
<dbReference type="Proteomes" id="UP000247483">
    <property type="component" value="Unassembled WGS sequence"/>
</dbReference>
<dbReference type="InterPro" id="IPR018389">
    <property type="entry name" value="DctP_fam"/>
</dbReference>
<dbReference type="RefSeq" id="WP_110423261.1">
    <property type="nucleotide sequence ID" value="NZ_QGLP01000004.1"/>
</dbReference>
<evidence type="ECO:0000313" key="7">
    <source>
        <dbReference type="EMBL" id="PXZ07555.1"/>
    </source>
</evidence>
<evidence type="ECO:0000256" key="4">
    <source>
        <dbReference type="ARBA" id="ARBA00022729"/>
    </source>
</evidence>
<keyword evidence="4 5" id="KW-0732">Signal</keyword>
<dbReference type="PANTHER" id="PTHR33376">
    <property type="match status" value="1"/>
</dbReference>
<evidence type="ECO:0000256" key="1">
    <source>
        <dbReference type="ARBA" id="ARBA00004196"/>
    </source>
</evidence>
<keyword evidence="3" id="KW-0813">Transport</keyword>
<gene>
    <name evidence="7" type="ORF">DKK70_06800</name>
    <name evidence="6" type="ORF">DKK79_05910</name>
</gene>
<comment type="caution">
    <text evidence="7">The sequence shown here is derived from an EMBL/GenBank/DDBJ whole genome shotgun (WGS) entry which is preliminary data.</text>
</comment>
<dbReference type="CDD" id="cd13603">
    <property type="entry name" value="PBP2_TRAP_Siap_TeaA_like"/>
    <property type="match status" value="1"/>
</dbReference>
<organism evidence="7 9">
    <name type="scientific">Gilliamella apicola</name>
    <dbReference type="NCBI Taxonomy" id="1196095"/>
    <lineage>
        <taxon>Bacteria</taxon>
        <taxon>Pseudomonadati</taxon>
        <taxon>Pseudomonadota</taxon>
        <taxon>Gammaproteobacteria</taxon>
        <taxon>Orbales</taxon>
        <taxon>Orbaceae</taxon>
        <taxon>Gilliamella</taxon>
    </lineage>
</organism>